<keyword evidence="2" id="KW-1185">Reference proteome</keyword>
<dbReference type="Proteomes" id="UP000480178">
    <property type="component" value="Chromosome"/>
</dbReference>
<dbReference type="KEGG" id="rhoz:GXP67_25540"/>
<dbReference type="EMBL" id="CP048222">
    <property type="protein sequence ID" value="QHT69768.1"/>
    <property type="molecule type" value="Genomic_DNA"/>
</dbReference>
<dbReference type="RefSeq" id="WP_162445752.1">
    <property type="nucleotide sequence ID" value="NZ_CP048222.1"/>
</dbReference>
<sequence>MENGILRRNYLFSDPYLHQLCNEKIVIAGRDFHKLFFQNAAPVSLTALSARNIAFKDLPSEYELTCKLEEASETKSYLAAQLRTGIRNILHRLSFQPDAVPASVQKLEKPCLEQLTDIDLLSYGKSLVQTLSPSLSDIRDTGLTPAMMSTLLQICYEFDLAIDKLRKTVCDCDLINAQRIKIGNQIYEELLSLCNKGKQTWAGINEAKYNDYVILGSPHNSQESVKPSQQ</sequence>
<name>A0A6C0GNZ2_9BACT</name>
<gene>
    <name evidence="1" type="ORF">GXP67_25540</name>
</gene>
<accession>A0A6C0GNZ2</accession>
<proteinExistence type="predicted"/>
<protein>
    <submittedName>
        <fullName evidence="1">Uncharacterized protein</fullName>
    </submittedName>
</protein>
<evidence type="ECO:0000313" key="2">
    <source>
        <dbReference type="Proteomes" id="UP000480178"/>
    </source>
</evidence>
<evidence type="ECO:0000313" key="1">
    <source>
        <dbReference type="EMBL" id="QHT69768.1"/>
    </source>
</evidence>
<reference evidence="1 2" key="1">
    <citation type="submission" date="2020-01" db="EMBL/GenBank/DDBJ databases">
        <authorList>
            <person name="Kim M.K."/>
        </authorList>
    </citation>
    <scope>NUCLEOTIDE SEQUENCE [LARGE SCALE GENOMIC DNA]</scope>
    <source>
        <strain evidence="1 2">172606-1</strain>
    </source>
</reference>
<organism evidence="1 2">
    <name type="scientific">Rhodocytophaga rosea</name>
    <dbReference type="NCBI Taxonomy" id="2704465"/>
    <lineage>
        <taxon>Bacteria</taxon>
        <taxon>Pseudomonadati</taxon>
        <taxon>Bacteroidota</taxon>
        <taxon>Cytophagia</taxon>
        <taxon>Cytophagales</taxon>
        <taxon>Rhodocytophagaceae</taxon>
        <taxon>Rhodocytophaga</taxon>
    </lineage>
</organism>
<dbReference type="AlphaFoldDB" id="A0A6C0GNZ2"/>